<dbReference type="SUPFAM" id="SSF56219">
    <property type="entry name" value="DNase I-like"/>
    <property type="match status" value="1"/>
</dbReference>
<proteinExistence type="predicted"/>
<accession>A0ABW5G4F8</accession>
<gene>
    <name evidence="2" type="ORF">ACFSXZ_36450</name>
</gene>
<dbReference type="Proteomes" id="UP001597417">
    <property type="component" value="Unassembled WGS sequence"/>
</dbReference>
<dbReference type="Gene3D" id="3.60.10.10">
    <property type="entry name" value="Endonuclease/exonuclease/phosphatase"/>
    <property type="match status" value="1"/>
</dbReference>
<comment type="caution">
    <text evidence="2">The sequence shown here is derived from an EMBL/GenBank/DDBJ whole genome shotgun (WGS) entry which is preliminary data.</text>
</comment>
<evidence type="ECO:0000313" key="2">
    <source>
        <dbReference type="EMBL" id="MFD2421835.1"/>
    </source>
</evidence>
<keyword evidence="1" id="KW-0812">Transmembrane</keyword>
<sequence length="377" mass="41691">MSEPADTVLDDITPRRGRRWPAQVLLGAALAWLVFTMSQLLLSGRWSLWILADLAPALLFLVVPVVLLLCTVPFPVPRVRMPPRSRVATVLAATISLVLGIGHAGVNWAALSPHGNNLIPAGAVKIVSWDTLYWDQSDDPDRFYAYLQEQHADVYLLQEYVVGIPRPDTLEPVDDLGRIREAFPGYYVASAGELLTVSRFPIAAQIPLPASATRPPGISYTAWPEFWTYRVLRTDLTIDGKTLSVYNLHLPDVLDLDFSPATSTFYRMIGKLDTWRQAEFQALHADLVANGNPAIVSGVTNTLPNMGDRHWFDGLHDAVSAGDSFYPVTLAFRGMSLWRMDGTFTTSGLRTDSYRLVDPQGMSTHRLQAFAVSRTGA</sequence>
<dbReference type="EMBL" id="JBHUKR010000023">
    <property type="protein sequence ID" value="MFD2421835.1"/>
    <property type="molecule type" value="Genomic_DNA"/>
</dbReference>
<feature type="transmembrane region" description="Helical" evidence="1">
    <location>
        <begin position="88"/>
        <end position="110"/>
    </location>
</feature>
<dbReference type="RefSeq" id="WP_378270630.1">
    <property type="nucleotide sequence ID" value="NZ_JBHUKR010000023.1"/>
</dbReference>
<reference evidence="3" key="1">
    <citation type="journal article" date="2019" name="Int. J. Syst. Evol. Microbiol.">
        <title>The Global Catalogue of Microorganisms (GCM) 10K type strain sequencing project: providing services to taxonomists for standard genome sequencing and annotation.</title>
        <authorList>
            <consortium name="The Broad Institute Genomics Platform"/>
            <consortium name="The Broad Institute Genome Sequencing Center for Infectious Disease"/>
            <person name="Wu L."/>
            <person name="Ma J."/>
        </authorList>
    </citation>
    <scope>NUCLEOTIDE SEQUENCE [LARGE SCALE GENOMIC DNA]</scope>
    <source>
        <strain evidence="3">CGMCC 4.7645</strain>
    </source>
</reference>
<feature type="transmembrane region" description="Helical" evidence="1">
    <location>
        <begin position="24"/>
        <end position="42"/>
    </location>
</feature>
<name>A0ABW5G4F8_9PSEU</name>
<protein>
    <recommendedName>
        <fullName evidence="4">Endonuclease/exonuclease/phosphatase domain-containing protein</fullName>
    </recommendedName>
</protein>
<keyword evidence="3" id="KW-1185">Reference proteome</keyword>
<evidence type="ECO:0008006" key="4">
    <source>
        <dbReference type="Google" id="ProtNLM"/>
    </source>
</evidence>
<evidence type="ECO:0000256" key="1">
    <source>
        <dbReference type="SAM" id="Phobius"/>
    </source>
</evidence>
<keyword evidence="1" id="KW-0472">Membrane</keyword>
<organism evidence="2 3">
    <name type="scientific">Amycolatopsis pigmentata</name>
    <dbReference type="NCBI Taxonomy" id="450801"/>
    <lineage>
        <taxon>Bacteria</taxon>
        <taxon>Bacillati</taxon>
        <taxon>Actinomycetota</taxon>
        <taxon>Actinomycetes</taxon>
        <taxon>Pseudonocardiales</taxon>
        <taxon>Pseudonocardiaceae</taxon>
        <taxon>Amycolatopsis</taxon>
    </lineage>
</organism>
<dbReference type="InterPro" id="IPR036691">
    <property type="entry name" value="Endo/exonu/phosph_ase_sf"/>
</dbReference>
<evidence type="ECO:0000313" key="3">
    <source>
        <dbReference type="Proteomes" id="UP001597417"/>
    </source>
</evidence>
<keyword evidence="1" id="KW-1133">Transmembrane helix</keyword>
<feature type="transmembrane region" description="Helical" evidence="1">
    <location>
        <begin position="54"/>
        <end position="76"/>
    </location>
</feature>